<dbReference type="EMBL" id="JAEACQ010000368">
    <property type="protein sequence ID" value="MBL7633069.1"/>
    <property type="molecule type" value="Genomic_DNA"/>
</dbReference>
<evidence type="ECO:0000256" key="1">
    <source>
        <dbReference type="ARBA" id="ARBA00005791"/>
    </source>
</evidence>
<feature type="transmembrane region" description="Helical" evidence="7">
    <location>
        <begin position="75"/>
        <end position="95"/>
    </location>
</feature>
<keyword evidence="4" id="KW-1015">Disulfide bond</keyword>
<evidence type="ECO:0000313" key="10">
    <source>
        <dbReference type="Proteomes" id="UP000604475"/>
    </source>
</evidence>
<comment type="similarity">
    <text evidence="1">Belongs to the thioredoxin family. DsbA subfamily.</text>
</comment>
<evidence type="ECO:0000256" key="5">
    <source>
        <dbReference type="ARBA" id="ARBA00023284"/>
    </source>
</evidence>
<feature type="compositionally biased region" description="Basic and acidic residues" evidence="6">
    <location>
        <begin position="47"/>
        <end position="59"/>
    </location>
</feature>
<keyword evidence="3" id="KW-0560">Oxidoreductase</keyword>
<evidence type="ECO:0000256" key="7">
    <source>
        <dbReference type="SAM" id="Phobius"/>
    </source>
</evidence>
<evidence type="ECO:0000313" key="9">
    <source>
        <dbReference type="EMBL" id="MBL7633069.1"/>
    </source>
</evidence>
<protein>
    <submittedName>
        <fullName evidence="9">Thioredoxin domain-containing protein</fullName>
    </submittedName>
</protein>
<proteinExistence type="inferred from homology"/>
<evidence type="ECO:0000256" key="4">
    <source>
        <dbReference type="ARBA" id="ARBA00023157"/>
    </source>
</evidence>
<evidence type="ECO:0000259" key="8">
    <source>
        <dbReference type="Pfam" id="PF13462"/>
    </source>
</evidence>
<evidence type="ECO:0000256" key="2">
    <source>
        <dbReference type="ARBA" id="ARBA00022729"/>
    </source>
</evidence>
<dbReference type="InterPro" id="IPR012336">
    <property type="entry name" value="Thioredoxin-like_fold"/>
</dbReference>
<dbReference type="PANTHER" id="PTHR13887">
    <property type="entry name" value="GLUTATHIONE S-TRANSFERASE KAPPA"/>
    <property type="match status" value="1"/>
</dbReference>
<reference evidence="9" key="1">
    <citation type="submission" date="2020-12" db="EMBL/GenBank/DDBJ databases">
        <title>Genomic characterization of non-nitrogen-fixing Frankia strains.</title>
        <authorList>
            <person name="Carlos-Shanley C."/>
            <person name="Guerra T."/>
            <person name="Hahn D."/>
        </authorList>
    </citation>
    <scope>NUCLEOTIDE SEQUENCE</scope>
    <source>
        <strain evidence="9">CN6</strain>
    </source>
</reference>
<keyword evidence="2" id="KW-0732">Signal</keyword>
<feature type="compositionally biased region" description="Gly residues" evidence="6">
    <location>
        <begin position="1"/>
        <end position="19"/>
    </location>
</feature>
<dbReference type="Gene3D" id="3.40.30.10">
    <property type="entry name" value="Glutaredoxin"/>
    <property type="match status" value="1"/>
</dbReference>
<dbReference type="GO" id="GO:0016491">
    <property type="term" value="F:oxidoreductase activity"/>
    <property type="evidence" value="ECO:0007669"/>
    <property type="project" value="UniProtKB-KW"/>
</dbReference>
<name>A0A937RTI4_9ACTN</name>
<sequence>MTAGTGPRGTGQGTGPGAGRGRDPRGGAGGSRRPGSGPGAGGGAGGRDPRAAARRERAAAAKAAAEARERRRRRLVVLASVLGAVLVAAVIGIIVQTSREEDKPVVLPAGATGTDHGIVVGNANAPVTVDLYEDFQCPVCASFESTTGPTISSLVDEGKIKVVYHTMSFIGPDSVRAANAAAAAAQEGKFKEFHSLLFENQFERENSGAFTNDRLIELGKKVGLTSPAFVDAVRSGKYDGYVAEIDDAASKRGVTGTPTAMVNGKTLSNDQLLPDAFKDAVNAAG</sequence>
<keyword evidence="7" id="KW-0812">Transmembrane</keyword>
<dbReference type="AlphaFoldDB" id="A0A937RTI4"/>
<dbReference type="PANTHER" id="PTHR13887:SF14">
    <property type="entry name" value="DISULFIDE BOND FORMATION PROTEIN D"/>
    <property type="match status" value="1"/>
</dbReference>
<gene>
    <name evidence="9" type="ORF">I7412_39150</name>
</gene>
<evidence type="ECO:0000256" key="3">
    <source>
        <dbReference type="ARBA" id="ARBA00023002"/>
    </source>
</evidence>
<comment type="caution">
    <text evidence="9">The sequence shown here is derived from an EMBL/GenBank/DDBJ whole genome shotgun (WGS) entry which is preliminary data.</text>
</comment>
<evidence type="ECO:0000256" key="6">
    <source>
        <dbReference type="SAM" id="MobiDB-lite"/>
    </source>
</evidence>
<feature type="domain" description="Thioredoxin-like fold" evidence="8">
    <location>
        <begin position="115"/>
        <end position="280"/>
    </location>
</feature>
<organism evidence="9 10">
    <name type="scientific">Frankia nepalensis</name>
    <dbReference type="NCBI Taxonomy" id="1836974"/>
    <lineage>
        <taxon>Bacteria</taxon>
        <taxon>Bacillati</taxon>
        <taxon>Actinomycetota</taxon>
        <taxon>Actinomycetes</taxon>
        <taxon>Frankiales</taxon>
        <taxon>Frankiaceae</taxon>
        <taxon>Frankia</taxon>
    </lineage>
</organism>
<dbReference type="InterPro" id="IPR036249">
    <property type="entry name" value="Thioredoxin-like_sf"/>
</dbReference>
<keyword evidence="7" id="KW-0472">Membrane</keyword>
<dbReference type="Proteomes" id="UP000604475">
    <property type="component" value="Unassembled WGS sequence"/>
</dbReference>
<keyword evidence="5" id="KW-0676">Redox-active center</keyword>
<dbReference type="Pfam" id="PF13462">
    <property type="entry name" value="Thioredoxin_4"/>
    <property type="match status" value="1"/>
</dbReference>
<dbReference type="RefSeq" id="WP_203005622.1">
    <property type="nucleotide sequence ID" value="NZ_JADWYU010000134.1"/>
</dbReference>
<dbReference type="SUPFAM" id="SSF52833">
    <property type="entry name" value="Thioredoxin-like"/>
    <property type="match status" value="1"/>
</dbReference>
<feature type="compositionally biased region" description="Gly residues" evidence="6">
    <location>
        <begin position="26"/>
        <end position="46"/>
    </location>
</feature>
<keyword evidence="7" id="KW-1133">Transmembrane helix</keyword>
<keyword evidence="10" id="KW-1185">Reference proteome</keyword>
<accession>A0A937RTI4</accession>
<feature type="region of interest" description="Disordered" evidence="6">
    <location>
        <begin position="1"/>
        <end position="59"/>
    </location>
</feature>